<dbReference type="Gene3D" id="3.40.50.720">
    <property type="entry name" value="NAD(P)-binding Rossmann-like Domain"/>
    <property type="match status" value="1"/>
</dbReference>
<reference evidence="1 2" key="1">
    <citation type="submission" date="2018-02" db="EMBL/GenBank/DDBJ databases">
        <title>The genomes of Aspergillus section Nigri reveals drivers in fungal speciation.</title>
        <authorList>
            <consortium name="DOE Joint Genome Institute"/>
            <person name="Vesth T.C."/>
            <person name="Nybo J."/>
            <person name="Theobald S."/>
            <person name="Brandl J."/>
            <person name="Frisvad J.C."/>
            <person name="Nielsen K.F."/>
            <person name="Lyhne E.K."/>
            <person name="Kogle M.E."/>
            <person name="Kuo A."/>
            <person name="Riley R."/>
            <person name="Clum A."/>
            <person name="Nolan M."/>
            <person name="Lipzen A."/>
            <person name="Salamov A."/>
            <person name="Henrissat B."/>
            <person name="Wiebenga A."/>
            <person name="De vries R.P."/>
            <person name="Grigoriev I.V."/>
            <person name="Mortensen U.H."/>
            <person name="Andersen M.R."/>
            <person name="Baker S.E."/>
        </authorList>
    </citation>
    <scope>NUCLEOTIDE SEQUENCE [LARGE SCALE GENOMIC DNA]</scope>
    <source>
        <strain evidence="1 2">CBS 115571</strain>
    </source>
</reference>
<accession>A0A2V5I4V7</accession>
<dbReference type="Gene3D" id="3.90.180.10">
    <property type="entry name" value="Medium-chain alcohol dehydrogenases, catalytic domain"/>
    <property type="match status" value="1"/>
</dbReference>
<protein>
    <submittedName>
        <fullName evidence="1">Uncharacterized protein</fullName>
    </submittedName>
</protein>
<keyword evidence="2" id="KW-1185">Reference proteome</keyword>
<dbReference type="EMBL" id="KZ825105">
    <property type="protein sequence ID" value="PYI23550.1"/>
    <property type="molecule type" value="Genomic_DNA"/>
</dbReference>
<name>A0A2V5I4V7_ASPV1</name>
<dbReference type="STRING" id="1450538.A0A2V5I4V7"/>
<sequence>MRLQIKGFVIMDYAARFAEALPILIQALRDGKLKIDAESEHVVGGDVEEVLRIWMQLFCRREQREVDYKVSWVHMDHGRYNSQ</sequence>
<organism evidence="1 2">
    <name type="scientific">Aspergillus violaceofuscus (strain CBS 115571)</name>
    <dbReference type="NCBI Taxonomy" id="1450538"/>
    <lineage>
        <taxon>Eukaryota</taxon>
        <taxon>Fungi</taxon>
        <taxon>Dikarya</taxon>
        <taxon>Ascomycota</taxon>
        <taxon>Pezizomycotina</taxon>
        <taxon>Eurotiomycetes</taxon>
        <taxon>Eurotiomycetidae</taxon>
        <taxon>Eurotiales</taxon>
        <taxon>Aspergillaceae</taxon>
        <taxon>Aspergillus</taxon>
    </lineage>
</organism>
<dbReference type="Proteomes" id="UP000249829">
    <property type="component" value="Unassembled WGS sequence"/>
</dbReference>
<evidence type="ECO:0000313" key="1">
    <source>
        <dbReference type="EMBL" id="PYI23550.1"/>
    </source>
</evidence>
<proteinExistence type="predicted"/>
<dbReference type="AlphaFoldDB" id="A0A2V5I4V7"/>
<gene>
    <name evidence="1" type="ORF">BO99DRAFT_428834</name>
</gene>
<evidence type="ECO:0000313" key="2">
    <source>
        <dbReference type="Proteomes" id="UP000249829"/>
    </source>
</evidence>